<sequence length="81" mass="8696">MMLQWTSHDHIIGTQTAVGMRGVYSVQRVGPEWILQGQGHDGLTMLAIPVEGKAFASLDSAKTWAGELDRVKAVEAQASGC</sequence>
<keyword evidence="2" id="KW-1185">Reference proteome</keyword>
<protein>
    <submittedName>
        <fullName evidence="1">Uncharacterized protein</fullName>
    </submittedName>
</protein>
<dbReference type="EMBL" id="MVHF01000004">
    <property type="protein sequence ID" value="ORA38079.1"/>
    <property type="molecule type" value="Genomic_DNA"/>
</dbReference>
<accession>A0A1X0B796</accession>
<dbReference type="STRING" id="1927124.BST13_05630"/>
<evidence type="ECO:0000313" key="1">
    <source>
        <dbReference type="EMBL" id="ORA38079.1"/>
    </source>
</evidence>
<evidence type="ECO:0000313" key="2">
    <source>
        <dbReference type="Proteomes" id="UP000192448"/>
    </source>
</evidence>
<dbReference type="OrthoDB" id="4732496at2"/>
<organism evidence="1 2">
    <name type="scientific">Mycobacterium aquaticum</name>
    <dbReference type="NCBI Taxonomy" id="1927124"/>
    <lineage>
        <taxon>Bacteria</taxon>
        <taxon>Bacillati</taxon>
        <taxon>Actinomycetota</taxon>
        <taxon>Actinomycetes</taxon>
        <taxon>Mycobacteriales</taxon>
        <taxon>Mycobacteriaceae</taxon>
        <taxon>Mycobacterium</taxon>
    </lineage>
</organism>
<dbReference type="AlphaFoldDB" id="A0A1X0B796"/>
<gene>
    <name evidence="1" type="ORF">BST13_05630</name>
</gene>
<name>A0A1X0B796_9MYCO</name>
<proteinExistence type="predicted"/>
<comment type="caution">
    <text evidence="1">The sequence shown here is derived from an EMBL/GenBank/DDBJ whole genome shotgun (WGS) entry which is preliminary data.</text>
</comment>
<reference evidence="1 2" key="1">
    <citation type="submission" date="2017-02" db="EMBL/GenBank/DDBJ databases">
        <title>The new phylogeny of genus Mycobacterium.</title>
        <authorList>
            <person name="Tortoli E."/>
            <person name="Trovato A."/>
            <person name="Cirillo D.M."/>
        </authorList>
    </citation>
    <scope>NUCLEOTIDE SEQUENCE [LARGE SCALE GENOMIC DNA]</scope>
    <source>
        <strain evidence="1 2">RW6</strain>
    </source>
</reference>
<dbReference type="Proteomes" id="UP000192448">
    <property type="component" value="Unassembled WGS sequence"/>
</dbReference>